<protein>
    <recommendedName>
        <fullName evidence="3">DUF1707 domain-containing protein</fullName>
    </recommendedName>
</protein>
<comment type="caution">
    <text evidence="4">The sequence shown here is derived from an EMBL/GenBank/DDBJ whole genome shotgun (WGS) entry which is preliminary data.</text>
</comment>
<reference evidence="5" key="1">
    <citation type="journal article" date="2019" name="Int. J. Syst. Evol. Microbiol.">
        <title>The Global Catalogue of Microorganisms (GCM) 10K type strain sequencing project: providing services to taxonomists for standard genome sequencing and annotation.</title>
        <authorList>
            <consortium name="The Broad Institute Genomics Platform"/>
            <consortium name="The Broad Institute Genome Sequencing Center for Infectious Disease"/>
            <person name="Wu L."/>
            <person name="Ma J."/>
        </authorList>
    </citation>
    <scope>NUCLEOTIDE SEQUENCE [LARGE SCALE GENOMIC DNA]</scope>
    <source>
        <strain evidence="5">JCM 17458</strain>
    </source>
</reference>
<feature type="transmembrane region" description="Helical" evidence="2">
    <location>
        <begin position="93"/>
        <end position="113"/>
    </location>
</feature>
<dbReference type="RefSeq" id="WP_236865847.1">
    <property type="nucleotide sequence ID" value="NZ_BAABAZ010000003.1"/>
</dbReference>
<evidence type="ECO:0000256" key="1">
    <source>
        <dbReference type="SAM" id="MobiDB-lite"/>
    </source>
</evidence>
<gene>
    <name evidence="4" type="ORF">GCM10022261_00690</name>
</gene>
<name>A0ABP8EEX2_9MICO</name>
<sequence>MRTPRPTERPSFAQREAYRKVLAEGYAQGRLNEQELARRAGAAVHASTLADLEELIADLPRGSLPVPIEPAQRPRKRPGDGPTRRTGGRRARVLIAAALVGAFGGWVVGNITLDIQQAEAAAIALEELEREADGDGEDGLLNPALDSAQVFRVHAHAMDQEEASRIIIRGNGSTIDVPLEDRTIYNTVQVASDGSVKTRPGGTYEDEYPQAYFAPSALDPAVLATMVEKAPEIYEDVTGQAAHPTVALEVRAASNEYAGVAQGDPVVLARLGRDEYQSGGGAVVWTMTGEEILAVYEQ</sequence>
<keyword evidence="2" id="KW-0472">Membrane</keyword>
<evidence type="ECO:0000313" key="4">
    <source>
        <dbReference type="EMBL" id="GAA4282538.1"/>
    </source>
</evidence>
<accession>A0ABP8EEX2</accession>
<evidence type="ECO:0000256" key="2">
    <source>
        <dbReference type="SAM" id="Phobius"/>
    </source>
</evidence>
<keyword evidence="2" id="KW-1133">Transmembrane helix</keyword>
<dbReference type="Pfam" id="PF08044">
    <property type="entry name" value="DUF1707"/>
    <property type="match status" value="1"/>
</dbReference>
<feature type="region of interest" description="Disordered" evidence="1">
    <location>
        <begin position="63"/>
        <end position="88"/>
    </location>
</feature>
<keyword evidence="5" id="KW-1185">Reference proteome</keyword>
<organism evidence="4 5">
    <name type="scientific">Brevibacterium daeguense</name>
    <dbReference type="NCBI Taxonomy" id="909936"/>
    <lineage>
        <taxon>Bacteria</taxon>
        <taxon>Bacillati</taxon>
        <taxon>Actinomycetota</taxon>
        <taxon>Actinomycetes</taxon>
        <taxon>Micrococcales</taxon>
        <taxon>Brevibacteriaceae</taxon>
        <taxon>Brevibacterium</taxon>
    </lineage>
</organism>
<feature type="domain" description="DUF1707" evidence="3">
    <location>
        <begin position="9"/>
        <end position="60"/>
    </location>
</feature>
<dbReference type="InterPro" id="IPR012551">
    <property type="entry name" value="DUF1707_SHOCT-like"/>
</dbReference>
<evidence type="ECO:0000259" key="3">
    <source>
        <dbReference type="Pfam" id="PF08044"/>
    </source>
</evidence>
<dbReference type="EMBL" id="BAABAZ010000003">
    <property type="protein sequence ID" value="GAA4282538.1"/>
    <property type="molecule type" value="Genomic_DNA"/>
</dbReference>
<evidence type="ECO:0000313" key="5">
    <source>
        <dbReference type="Proteomes" id="UP001501586"/>
    </source>
</evidence>
<dbReference type="Proteomes" id="UP001501586">
    <property type="component" value="Unassembled WGS sequence"/>
</dbReference>
<proteinExistence type="predicted"/>
<keyword evidence="2" id="KW-0812">Transmembrane</keyword>